<protein>
    <recommendedName>
        <fullName evidence="5">PDZ domain-containing protein</fullName>
    </recommendedName>
</protein>
<organism evidence="2 4">
    <name type="scientific">Durusdinium trenchii</name>
    <dbReference type="NCBI Taxonomy" id="1381693"/>
    <lineage>
        <taxon>Eukaryota</taxon>
        <taxon>Sar</taxon>
        <taxon>Alveolata</taxon>
        <taxon>Dinophyceae</taxon>
        <taxon>Suessiales</taxon>
        <taxon>Symbiodiniaceae</taxon>
        <taxon>Durusdinium</taxon>
    </lineage>
</organism>
<dbReference type="Proteomes" id="UP001642484">
    <property type="component" value="Unassembled WGS sequence"/>
</dbReference>
<proteinExistence type="predicted"/>
<dbReference type="EMBL" id="CAXAMN010021361">
    <property type="protein sequence ID" value="CAK9058451.1"/>
    <property type="molecule type" value="Genomic_DNA"/>
</dbReference>
<evidence type="ECO:0000313" key="2">
    <source>
        <dbReference type="EMBL" id="CAK9033951.1"/>
    </source>
</evidence>
<comment type="caution">
    <text evidence="2">The sequence shown here is derived from an EMBL/GenBank/DDBJ whole genome shotgun (WGS) entry which is preliminary data.</text>
</comment>
<accession>A0ABP0L564</accession>
<name>A0ABP0L564_9DINO</name>
<evidence type="ECO:0000313" key="4">
    <source>
        <dbReference type="Proteomes" id="UP001642484"/>
    </source>
</evidence>
<keyword evidence="4" id="KW-1185">Reference proteome</keyword>
<evidence type="ECO:0000313" key="3">
    <source>
        <dbReference type="EMBL" id="CAK9058451.1"/>
    </source>
</evidence>
<evidence type="ECO:0000256" key="1">
    <source>
        <dbReference type="SAM" id="MobiDB-lite"/>
    </source>
</evidence>
<feature type="region of interest" description="Disordered" evidence="1">
    <location>
        <begin position="28"/>
        <end position="48"/>
    </location>
</feature>
<sequence>MLACGCCDTNGGTPVEEVTSLPRLKTLEEDGRISETPEVPPAAAPAPMKESGATFTFKLPDNTSKEVVFRAKPLGLDFSKSTPLVVKAVKKDSVAEDVAVQSQWEVTHVNGEEMPTDLREAMTVLLKAVKDLPPK</sequence>
<dbReference type="EMBL" id="CAXAMN010011112">
    <property type="protein sequence ID" value="CAK9033951.1"/>
    <property type="molecule type" value="Genomic_DNA"/>
</dbReference>
<evidence type="ECO:0008006" key="5">
    <source>
        <dbReference type="Google" id="ProtNLM"/>
    </source>
</evidence>
<gene>
    <name evidence="2" type="ORF">CCMP2556_LOCUS19272</name>
    <name evidence="3" type="ORF">CCMP2556_LOCUS28814</name>
</gene>
<reference evidence="2 4" key="1">
    <citation type="submission" date="2024-02" db="EMBL/GenBank/DDBJ databases">
        <authorList>
            <person name="Chen Y."/>
            <person name="Shah S."/>
            <person name="Dougan E. K."/>
            <person name="Thang M."/>
            <person name="Chan C."/>
        </authorList>
    </citation>
    <scope>NUCLEOTIDE SEQUENCE [LARGE SCALE GENOMIC DNA]</scope>
</reference>